<reference evidence="1 2" key="2">
    <citation type="submission" date="2018-11" db="EMBL/GenBank/DDBJ databases">
        <authorList>
            <consortium name="Pathogen Informatics"/>
        </authorList>
    </citation>
    <scope>NUCLEOTIDE SEQUENCE [LARGE SCALE GENOMIC DNA]</scope>
    <source>
        <strain evidence="1 2">Egypt</strain>
    </source>
</reference>
<dbReference type="AlphaFoldDB" id="A0A183ARF8"/>
<evidence type="ECO:0000313" key="3">
    <source>
        <dbReference type="WBParaSite" id="ECPE_0000957301-mRNA-1"/>
    </source>
</evidence>
<sequence length="364" mass="42532">MNSKGFSVTNTHSIYTDVKKRRNSRDERLSEIEKQRLSYRSFLESIITKQGLYFIRLPRIQYPGQWPDTNSDDFVQSLTQPDEDQSTYHTASLSVHSAISGVSRRNKSKKSRTASFRRRGLERAYSYDERTSAGTKTSFGDLPFDYQRHSRFRHRSVNRAKLLEELKFHLIYDEPSRTYKPGTRIASRHIFRVVNTLHQSLRRAYGLDCINEAIQWVNRELRPKRKLPRLSVSTVRLPQSPVERPSFQTTYHVDTVDKGNWLKLSLLVAPTEEDTRKLTSCRRFRFRIKDDIPLIVLMIAVADRFNLRDPARVKVRIRRSRDILSAPLRPCETAEQLGLQNGDRLLVVLERNETQTSPDKSRPV</sequence>
<protein>
    <submittedName>
        <fullName evidence="3">UBX domain-containing protein</fullName>
    </submittedName>
</protein>
<reference evidence="3" key="1">
    <citation type="submission" date="2016-06" db="UniProtKB">
        <authorList>
            <consortium name="WormBaseParasite"/>
        </authorList>
    </citation>
    <scope>IDENTIFICATION</scope>
</reference>
<dbReference type="Proteomes" id="UP000272942">
    <property type="component" value="Unassembled WGS sequence"/>
</dbReference>
<dbReference type="EMBL" id="UZAN01047581">
    <property type="protein sequence ID" value="VDP85557.1"/>
    <property type="molecule type" value="Genomic_DNA"/>
</dbReference>
<evidence type="ECO:0000313" key="1">
    <source>
        <dbReference type="EMBL" id="VDP85557.1"/>
    </source>
</evidence>
<evidence type="ECO:0000313" key="2">
    <source>
        <dbReference type="Proteomes" id="UP000272942"/>
    </source>
</evidence>
<name>A0A183ARF8_9TREM</name>
<accession>A0A183ARF8</accession>
<organism evidence="3">
    <name type="scientific">Echinostoma caproni</name>
    <dbReference type="NCBI Taxonomy" id="27848"/>
    <lineage>
        <taxon>Eukaryota</taxon>
        <taxon>Metazoa</taxon>
        <taxon>Spiralia</taxon>
        <taxon>Lophotrochozoa</taxon>
        <taxon>Platyhelminthes</taxon>
        <taxon>Trematoda</taxon>
        <taxon>Digenea</taxon>
        <taxon>Plagiorchiida</taxon>
        <taxon>Echinostomata</taxon>
        <taxon>Echinostomatoidea</taxon>
        <taxon>Echinostomatidae</taxon>
        <taxon>Echinostoma</taxon>
    </lineage>
</organism>
<dbReference type="WBParaSite" id="ECPE_0000957301-mRNA-1">
    <property type="protein sequence ID" value="ECPE_0000957301-mRNA-1"/>
    <property type="gene ID" value="ECPE_0000957301"/>
</dbReference>
<proteinExistence type="predicted"/>
<gene>
    <name evidence="1" type="ORF">ECPE_LOCUS9543</name>
</gene>
<keyword evidence="2" id="KW-1185">Reference proteome</keyword>